<organism evidence="4 5">
    <name type="scientific">Lentzea flaviverrucosa</name>
    <dbReference type="NCBI Taxonomy" id="200379"/>
    <lineage>
        <taxon>Bacteria</taxon>
        <taxon>Bacillati</taxon>
        <taxon>Actinomycetota</taxon>
        <taxon>Actinomycetes</taxon>
        <taxon>Pseudonocardiales</taxon>
        <taxon>Pseudonocardiaceae</taxon>
        <taxon>Lentzea</taxon>
    </lineage>
</organism>
<dbReference type="Proteomes" id="UP000199028">
    <property type="component" value="Unassembled WGS sequence"/>
</dbReference>
<evidence type="ECO:0000313" key="5">
    <source>
        <dbReference type="Proteomes" id="UP000199028"/>
    </source>
</evidence>
<evidence type="ECO:0000256" key="1">
    <source>
        <dbReference type="ARBA" id="ARBA00006484"/>
    </source>
</evidence>
<keyword evidence="5" id="KW-1185">Reference proteome</keyword>
<name>A0A1H9BT49_9PSEU</name>
<evidence type="ECO:0000313" key="4">
    <source>
        <dbReference type="EMBL" id="SEP92130.1"/>
    </source>
</evidence>
<protein>
    <submittedName>
        <fullName evidence="4">Uncharacterized oxidoreductase</fullName>
    </submittedName>
</protein>
<feature type="domain" description="Ketoreductase" evidence="3">
    <location>
        <begin position="6"/>
        <end position="198"/>
    </location>
</feature>
<accession>A0A1H9BT49</accession>
<dbReference type="InterPro" id="IPR020904">
    <property type="entry name" value="Sc_DH/Rdtase_CS"/>
</dbReference>
<dbReference type="InterPro" id="IPR036291">
    <property type="entry name" value="NAD(P)-bd_dom_sf"/>
</dbReference>
<evidence type="ECO:0000259" key="3">
    <source>
        <dbReference type="SMART" id="SM00822"/>
    </source>
</evidence>
<proteinExistence type="inferred from homology"/>
<dbReference type="SMART" id="SM00822">
    <property type="entry name" value="PKS_KR"/>
    <property type="match status" value="1"/>
</dbReference>
<dbReference type="Pfam" id="PF00106">
    <property type="entry name" value="adh_short"/>
    <property type="match status" value="1"/>
</dbReference>
<dbReference type="PANTHER" id="PTHR44196:SF1">
    <property type="entry name" value="DEHYDROGENASE_REDUCTASE SDR FAMILY MEMBER 7B"/>
    <property type="match status" value="1"/>
</dbReference>
<dbReference type="InterPro" id="IPR057326">
    <property type="entry name" value="KR_dom"/>
</dbReference>
<keyword evidence="2" id="KW-0560">Oxidoreductase</keyword>
<gene>
    <name evidence="4" type="ORF">SAMN05216195_101577</name>
</gene>
<dbReference type="InterPro" id="IPR002347">
    <property type="entry name" value="SDR_fam"/>
</dbReference>
<dbReference type="AlphaFoldDB" id="A0A1H9BT49"/>
<dbReference type="PANTHER" id="PTHR44196">
    <property type="entry name" value="DEHYDROGENASE/REDUCTASE SDR FAMILY MEMBER 7B"/>
    <property type="match status" value="1"/>
</dbReference>
<dbReference type="RefSeq" id="WP_090062952.1">
    <property type="nucleotide sequence ID" value="NZ_FOFT01000001.1"/>
</dbReference>
<comment type="similarity">
    <text evidence="1">Belongs to the short-chain dehydrogenases/reductases (SDR) family.</text>
</comment>
<reference evidence="5" key="1">
    <citation type="submission" date="2016-10" db="EMBL/GenBank/DDBJ databases">
        <authorList>
            <person name="Varghese N."/>
            <person name="Submissions S."/>
        </authorList>
    </citation>
    <scope>NUCLEOTIDE SEQUENCE [LARGE SCALE GENOMIC DNA]</scope>
    <source>
        <strain evidence="5">CGMCC 4.578</strain>
    </source>
</reference>
<dbReference type="Gene3D" id="3.40.50.720">
    <property type="entry name" value="NAD(P)-binding Rossmann-like Domain"/>
    <property type="match status" value="1"/>
</dbReference>
<dbReference type="EMBL" id="FOFT01000001">
    <property type="protein sequence ID" value="SEP92130.1"/>
    <property type="molecule type" value="Genomic_DNA"/>
</dbReference>
<dbReference type="SUPFAM" id="SSF51735">
    <property type="entry name" value="NAD(P)-binding Rossmann-fold domains"/>
    <property type="match status" value="1"/>
</dbReference>
<dbReference type="PRINTS" id="PR00081">
    <property type="entry name" value="GDHRDH"/>
</dbReference>
<dbReference type="GO" id="GO:0016491">
    <property type="term" value="F:oxidoreductase activity"/>
    <property type="evidence" value="ECO:0007669"/>
    <property type="project" value="UniProtKB-KW"/>
</dbReference>
<sequence length="249" mass="26591">MNLTGTTALVTGATRGIGRELTRQLVAGGARVVAVGRDRDHLTSLAAEHGDLVHAWPVDLADPAAVDTFVRDVAERHPDISVVINNAGVQTLTDFFADDPTALRPVLRREIAVNLDAVVALATGLLPHLRRHPSAAIVTITSGLALAPKRSAPVYCATKAAVRTFSRALRYQCQDSAPHVRVIDAVMPLVDTDMTLGRGSGKISAADAAAAVIAGIRRDSDEIHIGKVRLLRTLMRLSPRLAYRVLRNS</sequence>
<evidence type="ECO:0000256" key="2">
    <source>
        <dbReference type="ARBA" id="ARBA00023002"/>
    </source>
</evidence>
<dbReference type="GO" id="GO:0016020">
    <property type="term" value="C:membrane"/>
    <property type="evidence" value="ECO:0007669"/>
    <property type="project" value="TreeGrafter"/>
</dbReference>
<dbReference type="OrthoDB" id="3212478at2"/>
<dbReference type="PROSITE" id="PS00061">
    <property type="entry name" value="ADH_SHORT"/>
    <property type="match status" value="1"/>
</dbReference>